<evidence type="ECO:0000313" key="1">
    <source>
        <dbReference type="EMBL" id="MBC3860948.1"/>
    </source>
</evidence>
<gene>
    <name evidence="1" type="ORF">H8K32_02455</name>
</gene>
<dbReference type="EMBL" id="JACOFV010000002">
    <property type="protein sequence ID" value="MBC3860948.1"/>
    <property type="molecule type" value="Genomic_DNA"/>
</dbReference>
<proteinExistence type="predicted"/>
<dbReference type="Proteomes" id="UP000634011">
    <property type="component" value="Unassembled WGS sequence"/>
</dbReference>
<reference evidence="1" key="1">
    <citation type="submission" date="2020-08" db="EMBL/GenBank/DDBJ databases">
        <title>Novel species isolated from subtropical streams in China.</title>
        <authorList>
            <person name="Lu H."/>
        </authorList>
    </citation>
    <scope>NUCLEOTIDE SEQUENCE</scope>
    <source>
        <strain evidence="1">KACC 12607</strain>
    </source>
</reference>
<name>A0A923HLL3_9BURK</name>
<dbReference type="PANTHER" id="PTHR43179">
    <property type="entry name" value="RHAMNOSYLTRANSFERASE WBBL"/>
    <property type="match status" value="1"/>
</dbReference>
<dbReference type="PANTHER" id="PTHR43179:SF7">
    <property type="entry name" value="RHAMNOSYLTRANSFERASE WBBL"/>
    <property type="match status" value="1"/>
</dbReference>
<dbReference type="AlphaFoldDB" id="A0A923HLL3"/>
<comment type="caution">
    <text evidence="1">The sequence shown here is derived from an EMBL/GenBank/DDBJ whole genome shotgun (WGS) entry which is preliminary data.</text>
</comment>
<protein>
    <submittedName>
        <fullName evidence="1">Glycosyltransferase family 2 protein</fullName>
    </submittedName>
</protein>
<dbReference type="InterPro" id="IPR029044">
    <property type="entry name" value="Nucleotide-diphossugar_trans"/>
</dbReference>
<evidence type="ECO:0000313" key="2">
    <source>
        <dbReference type="Proteomes" id="UP000634011"/>
    </source>
</evidence>
<dbReference type="SUPFAM" id="SSF53448">
    <property type="entry name" value="Nucleotide-diphospho-sugar transferases"/>
    <property type="match status" value="1"/>
</dbReference>
<keyword evidence="2" id="KW-1185">Reference proteome</keyword>
<accession>A0A923HLL3</accession>
<organism evidence="1 2">
    <name type="scientific">Undibacterium jejuense</name>
    <dbReference type="NCBI Taxonomy" id="1344949"/>
    <lineage>
        <taxon>Bacteria</taxon>
        <taxon>Pseudomonadati</taxon>
        <taxon>Pseudomonadota</taxon>
        <taxon>Betaproteobacteria</taxon>
        <taxon>Burkholderiales</taxon>
        <taxon>Oxalobacteraceae</taxon>
        <taxon>Undibacterium</taxon>
    </lineage>
</organism>
<dbReference type="Gene3D" id="3.90.550.10">
    <property type="entry name" value="Spore Coat Polysaccharide Biosynthesis Protein SpsA, Chain A"/>
    <property type="match status" value="1"/>
</dbReference>
<dbReference type="RefSeq" id="WP_186910898.1">
    <property type="nucleotide sequence ID" value="NZ_JACOFV010000002.1"/>
</dbReference>
<sequence>MIHIAIVSHGHQDLLIASQIGGLQDAGDDIHVWIKDNLPSSELKEYCLRHRVSYTDASPGLSFGANNNFLFAQIKNSVGIQADDIFIVMNPDVSTDQATILELVRLMRADHAALATLNLYRDANFETPDANIRRFPDFFSPIRMAWVHSLTEPYNKSDYKSAGLSDWASDAFLAFKASHYQLLHGFDDRYFMYFEDVDLCYRSSLMLGHGVRYYPQLKALHSAARKNHNVASRHANWFIRSFLKFIFRKYFVYSGAKHV</sequence>